<comment type="caution">
    <text evidence="2">The sequence shown here is derived from an EMBL/GenBank/DDBJ whole genome shotgun (WGS) entry which is preliminary data.</text>
</comment>
<keyword evidence="1" id="KW-0732">Signal</keyword>
<evidence type="ECO:0000256" key="1">
    <source>
        <dbReference type="SAM" id="SignalP"/>
    </source>
</evidence>
<evidence type="ECO:0000313" key="3">
    <source>
        <dbReference type="Proteomes" id="UP001201812"/>
    </source>
</evidence>
<protein>
    <submittedName>
        <fullName evidence="2">Uncharacterized protein</fullName>
    </submittedName>
</protein>
<dbReference type="AlphaFoldDB" id="A0AAD4QZN4"/>
<name>A0AAD4QZN4_9BILA</name>
<accession>A0AAD4QZN4</accession>
<sequence length="103" mass="11046">MTRISMVTALFLTIFFAKNFITNTHNLTLSDFDAGKGSKCYCYGIGLAAVVDLCAASSASLSPHIGRQLPPGQFQLRQVNSDSNIAYSLTGFTPGAAYPYSKL</sequence>
<proteinExistence type="predicted"/>
<feature type="chain" id="PRO_5042135331" evidence="1">
    <location>
        <begin position="18"/>
        <end position="103"/>
    </location>
</feature>
<gene>
    <name evidence="2" type="ORF">DdX_13245</name>
</gene>
<evidence type="ECO:0000313" key="2">
    <source>
        <dbReference type="EMBL" id="KAI1706018.1"/>
    </source>
</evidence>
<dbReference type="Proteomes" id="UP001201812">
    <property type="component" value="Unassembled WGS sequence"/>
</dbReference>
<reference evidence="2" key="1">
    <citation type="submission" date="2022-01" db="EMBL/GenBank/DDBJ databases">
        <title>Genome Sequence Resource for Two Populations of Ditylenchus destructor, the Migratory Endoparasitic Phytonematode.</title>
        <authorList>
            <person name="Zhang H."/>
            <person name="Lin R."/>
            <person name="Xie B."/>
        </authorList>
    </citation>
    <scope>NUCLEOTIDE SEQUENCE</scope>
    <source>
        <strain evidence="2">BazhouSP</strain>
    </source>
</reference>
<feature type="signal peptide" evidence="1">
    <location>
        <begin position="1"/>
        <end position="17"/>
    </location>
</feature>
<keyword evidence="3" id="KW-1185">Reference proteome</keyword>
<organism evidence="2 3">
    <name type="scientific">Ditylenchus destructor</name>
    <dbReference type="NCBI Taxonomy" id="166010"/>
    <lineage>
        <taxon>Eukaryota</taxon>
        <taxon>Metazoa</taxon>
        <taxon>Ecdysozoa</taxon>
        <taxon>Nematoda</taxon>
        <taxon>Chromadorea</taxon>
        <taxon>Rhabditida</taxon>
        <taxon>Tylenchina</taxon>
        <taxon>Tylenchomorpha</taxon>
        <taxon>Sphaerularioidea</taxon>
        <taxon>Anguinidae</taxon>
        <taxon>Anguininae</taxon>
        <taxon>Ditylenchus</taxon>
    </lineage>
</organism>
<dbReference type="EMBL" id="JAKKPZ010000051">
    <property type="protein sequence ID" value="KAI1706018.1"/>
    <property type="molecule type" value="Genomic_DNA"/>
</dbReference>